<organism evidence="1 2">
    <name type="scientific">Xylaria bambusicola</name>
    <dbReference type="NCBI Taxonomy" id="326684"/>
    <lineage>
        <taxon>Eukaryota</taxon>
        <taxon>Fungi</taxon>
        <taxon>Dikarya</taxon>
        <taxon>Ascomycota</taxon>
        <taxon>Pezizomycotina</taxon>
        <taxon>Sordariomycetes</taxon>
        <taxon>Xylariomycetidae</taxon>
        <taxon>Xylariales</taxon>
        <taxon>Xylariaceae</taxon>
        <taxon>Xylaria</taxon>
    </lineage>
</organism>
<sequence>MTATAIGATRYVECSAKTGQGIVGVFEEGVRAVYDRREALGELDRKTADHLSGLARFLCFQ</sequence>
<comment type="caution">
    <text evidence="1">The sequence shown here is derived from an EMBL/GenBank/DDBJ whole genome shotgun (WGS) entry which is preliminary data.</text>
</comment>
<dbReference type="InterPro" id="IPR027417">
    <property type="entry name" value="P-loop_NTPase"/>
</dbReference>
<proteinExistence type="predicted"/>
<dbReference type="EMBL" id="JAWHQM010000018">
    <property type="protein sequence ID" value="KAK5631053.1"/>
    <property type="molecule type" value="Genomic_DNA"/>
</dbReference>
<dbReference type="Gene3D" id="3.40.50.300">
    <property type="entry name" value="P-loop containing nucleotide triphosphate hydrolases"/>
    <property type="match status" value="1"/>
</dbReference>
<accession>A0AAN7UQV9</accession>
<dbReference type="Proteomes" id="UP001305414">
    <property type="component" value="Unassembled WGS sequence"/>
</dbReference>
<dbReference type="AlphaFoldDB" id="A0AAN7UQV9"/>
<reference evidence="1 2" key="1">
    <citation type="submission" date="2023-10" db="EMBL/GenBank/DDBJ databases">
        <title>Draft genome sequence of Xylaria bambusicola isolate GMP-LS, the root and basal stem rot pathogen of sugarcane in Indonesia.</title>
        <authorList>
            <person name="Selvaraj P."/>
            <person name="Muralishankar V."/>
            <person name="Muruganantham S."/>
            <person name="Sp S."/>
            <person name="Haryani S."/>
            <person name="Lau K.J.X."/>
            <person name="Naqvi N.I."/>
        </authorList>
    </citation>
    <scope>NUCLEOTIDE SEQUENCE [LARGE SCALE GENOMIC DNA]</scope>
    <source>
        <strain evidence="1">GMP-LS</strain>
    </source>
</reference>
<gene>
    <name evidence="1" type="ORF">RRF57_006768</name>
</gene>
<keyword evidence="2" id="KW-1185">Reference proteome</keyword>
<evidence type="ECO:0000313" key="2">
    <source>
        <dbReference type="Proteomes" id="UP001305414"/>
    </source>
</evidence>
<name>A0AAN7UQV9_9PEZI</name>
<evidence type="ECO:0000313" key="1">
    <source>
        <dbReference type="EMBL" id="KAK5631053.1"/>
    </source>
</evidence>
<protein>
    <submittedName>
        <fullName evidence="1">Uncharacterized protein</fullName>
    </submittedName>
</protein>